<name>Q2S8B0_HAHCH</name>
<keyword evidence="2" id="KW-0456">Lyase</keyword>
<dbReference type="RefSeq" id="WP_011400166.1">
    <property type="nucleotide sequence ID" value="NC_007645.1"/>
</dbReference>
<dbReference type="OrthoDB" id="9797895at2"/>
<dbReference type="KEGG" id="hch:HCH_06472"/>
<dbReference type="EMBL" id="CP000155">
    <property type="protein sequence ID" value="ABC33114.1"/>
    <property type="molecule type" value="Genomic_DNA"/>
</dbReference>
<dbReference type="PANTHER" id="PTHR33542:SF3">
    <property type="entry name" value="SIROHYDROCHLORIN FERROCHELATASE, CHLOROPLASTIC"/>
    <property type="match status" value="1"/>
</dbReference>
<keyword evidence="1" id="KW-0479">Metal-binding</keyword>
<dbReference type="SUPFAM" id="SSF53800">
    <property type="entry name" value="Chelatase"/>
    <property type="match status" value="1"/>
</dbReference>
<gene>
    <name evidence="4" type="ordered locus">HCH_06472</name>
</gene>
<dbReference type="InterPro" id="IPR050963">
    <property type="entry name" value="Sirohydro_Cobaltochel/CbiX"/>
</dbReference>
<accession>Q2S8B0</accession>
<dbReference type="Pfam" id="PF01903">
    <property type="entry name" value="CbiX"/>
    <property type="match status" value="2"/>
</dbReference>
<sequence length="333" mass="37354">MSNSDKPAILFVGHGSRDNEAVEQFHQLTKHFRERFPDRLCATGFLEFARPVIADGVDELVKQGATRISAIPGMLMAAGHAKNDIPSELNTLQREFEGVSIHYGAELGVNPNMLRAARDRIEEAEPEFGEGYSRQDTLLVVVGRGASDPDANSNISKITRMLEEGMGFGWAITCYSGVTTPLVPDALKRAHGLGFKQVIVFPYFLFTGRLVKKIYDWADSYQAEHPEVKVVKAPYLNDHPLILDTFADRLDEIEKGSPNMNCQMCQYRVQIVGNEHKVGLPQEGHHHHVRGIGTDGDHSHHHDHHDHHHSHGHHGHHHNHDHDHSHDQEEAKS</sequence>
<evidence type="ECO:0000313" key="5">
    <source>
        <dbReference type="Proteomes" id="UP000000238"/>
    </source>
</evidence>
<feature type="compositionally biased region" description="Basic and acidic residues" evidence="3">
    <location>
        <begin position="320"/>
        <end position="333"/>
    </location>
</feature>
<dbReference type="GO" id="GO:0046872">
    <property type="term" value="F:metal ion binding"/>
    <property type="evidence" value="ECO:0007669"/>
    <property type="project" value="UniProtKB-KW"/>
</dbReference>
<evidence type="ECO:0000313" key="4">
    <source>
        <dbReference type="EMBL" id="ABC33114.1"/>
    </source>
</evidence>
<keyword evidence="5" id="KW-1185">Reference proteome</keyword>
<dbReference type="AlphaFoldDB" id="Q2S8B0"/>
<dbReference type="Gene3D" id="3.40.50.1400">
    <property type="match status" value="2"/>
</dbReference>
<dbReference type="HOGENOM" id="CLU_056929_0_0_6"/>
<dbReference type="CDD" id="cd03414">
    <property type="entry name" value="CbiX_SirB_C"/>
    <property type="match status" value="1"/>
</dbReference>
<dbReference type="STRING" id="349521.HCH_06472"/>
<protein>
    <submittedName>
        <fullName evidence="4">Uncharacterized conserved protein</fullName>
    </submittedName>
</protein>
<evidence type="ECO:0000256" key="3">
    <source>
        <dbReference type="SAM" id="MobiDB-lite"/>
    </source>
</evidence>
<dbReference type="Proteomes" id="UP000000238">
    <property type="component" value="Chromosome"/>
</dbReference>
<dbReference type="CDD" id="cd03416">
    <property type="entry name" value="CbiX_SirB_N"/>
    <property type="match status" value="1"/>
</dbReference>
<reference evidence="4 5" key="1">
    <citation type="journal article" date="2005" name="Nucleic Acids Res.">
        <title>Genomic blueprint of Hahella chejuensis, a marine microbe producing an algicidal agent.</title>
        <authorList>
            <person name="Jeong H."/>
            <person name="Yim J.H."/>
            <person name="Lee C."/>
            <person name="Choi S.-H."/>
            <person name="Park Y.K."/>
            <person name="Yoon S.H."/>
            <person name="Hur C.-G."/>
            <person name="Kang H.-Y."/>
            <person name="Kim D."/>
            <person name="Lee H.H."/>
            <person name="Park K.H."/>
            <person name="Park S.-H."/>
            <person name="Park H.-S."/>
            <person name="Lee H.K."/>
            <person name="Oh T.K."/>
            <person name="Kim J.F."/>
        </authorList>
    </citation>
    <scope>NUCLEOTIDE SEQUENCE [LARGE SCALE GENOMIC DNA]</scope>
    <source>
        <strain evidence="4 5">KCTC 2396</strain>
    </source>
</reference>
<dbReference type="PANTHER" id="PTHR33542">
    <property type="entry name" value="SIROHYDROCHLORIN FERROCHELATASE, CHLOROPLASTIC"/>
    <property type="match status" value="1"/>
</dbReference>
<proteinExistence type="predicted"/>
<dbReference type="InterPro" id="IPR002762">
    <property type="entry name" value="CbiX-like"/>
</dbReference>
<organism evidence="4 5">
    <name type="scientific">Hahella chejuensis (strain KCTC 2396)</name>
    <dbReference type="NCBI Taxonomy" id="349521"/>
    <lineage>
        <taxon>Bacteria</taxon>
        <taxon>Pseudomonadati</taxon>
        <taxon>Pseudomonadota</taxon>
        <taxon>Gammaproteobacteria</taxon>
        <taxon>Oceanospirillales</taxon>
        <taxon>Hahellaceae</taxon>
        <taxon>Hahella</taxon>
    </lineage>
</organism>
<evidence type="ECO:0000256" key="2">
    <source>
        <dbReference type="ARBA" id="ARBA00023239"/>
    </source>
</evidence>
<evidence type="ECO:0000256" key="1">
    <source>
        <dbReference type="ARBA" id="ARBA00022723"/>
    </source>
</evidence>
<dbReference type="eggNOG" id="COG2138">
    <property type="taxonomic scope" value="Bacteria"/>
</dbReference>
<feature type="compositionally biased region" description="Basic residues" evidence="3">
    <location>
        <begin position="301"/>
        <end position="319"/>
    </location>
</feature>
<feature type="region of interest" description="Disordered" evidence="3">
    <location>
        <begin position="280"/>
        <end position="333"/>
    </location>
</feature>
<dbReference type="GO" id="GO:0016829">
    <property type="term" value="F:lyase activity"/>
    <property type="evidence" value="ECO:0007669"/>
    <property type="project" value="UniProtKB-KW"/>
</dbReference>